<dbReference type="AlphaFoldDB" id="A0AAD1SVZ7"/>
<dbReference type="Proteomes" id="UP001295444">
    <property type="component" value="Chromosome 08"/>
</dbReference>
<organism evidence="1 2">
    <name type="scientific">Pelobates cultripes</name>
    <name type="common">Western spadefoot toad</name>
    <dbReference type="NCBI Taxonomy" id="61616"/>
    <lineage>
        <taxon>Eukaryota</taxon>
        <taxon>Metazoa</taxon>
        <taxon>Chordata</taxon>
        <taxon>Craniata</taxon>
        <taxon>Vertebrata</taxon>
        <taxon>Euteleostomi</taxon>
        <taxon>Amphibia</taxon>
        <taxon>Batrachia</taxon>
        <taxon>Anura</taxon>
        <taxon>Pelobatoidea</taxon>
        <taxon>Pelobatidae</taxon>
        <taxon>Pelobates</taxon>
    </lineage>
</organism>
<reference evidence="1" key="1">
    <citation type="submission" date="2022-03" db="EMBL/GenBank/DDBJ databases">
        <authorList>
            <person name="Alioto T."/>
            <person name="Alioto T."/>
            <person name="Gomez Garrido J."/>
        </authorList>
    </citation>
    <scope>NUCLEOTIDE SEQUENCE</scope>
</reference>
<name>A0AAD1SVZ7_PELCU</name>
<gene>
    <name evidence="1" type="ORF">PECUL_23A029476</name>
</gene>
<evidence type="ECO:0000313" key="1">
    <source>
        <dbReference type="EMBL" id="CAH2311486.1"/>
    </source>
</evidence>
<evidence type="ECO:0000313" key="2">
    <source>
        <dbReference type="Proteomes" id="UP001295444"/>
    </source>
</evidence>
<dbReference type="EMBL" id="OW240919">
    <property type="protein sequence ID" value="CAH2311486.1"/>
    <property type="molecule type" value="Genomic_DNA"/>
</dbReference>
<keyword evidence="2" id="KW-1185">Reference proteome</keyword>
<sequence length="81" mass="9604">MVLLKRYFLLAACHWSDSAAHQWFKGIFANLRSYWSVLFWTAGFCSVNRKKLLPEANSRALWIRCNWINRRVMMKLPSAPE</sequence>
<proteinExistence type="predicted"/>
<protein>
    <submittedName>
        <fullName evidence="1">Uncharacterized protein</fullName>
    </submittedName>
</protein>
<accession>A0AAD1SVZ7</accession>